<gene>
    <name evidence="4" type="ORF">ENM15_02230</name>
</gene>
<dbReference type="AlphaFoldDB" id="A0A7V6CDC9"/>
<keyword evidence="2" id="KW-0812">Transmembrane</keyword>
<dbReference type="PANTHER" id="PTHR30576">
    <property type="entry name" value="COLANIC BIOSYNTHESIS UDP-GLUCOSE LIPID CARRIER TRANSFERASE"/>
    <property type="match status" value="1"/>
</dbReference>
<evidence type="ECO:0000313" key="4">
    <source>
        <dbReference type="EMBL" id="HHQ15621.1"/>
    </source>
</evidence>
<proteinExistence type="inferred from homology"/>
<accession>A0A7V6CDC9</accession>
<name>A0A7V6CDC9_9BACT</name>
<evidence type="ECO:0000256" key="1">
    <source>
        <dbReference type="ARBA" id="ARBA00006464"/>
    </source>
</evidence>
<feature type="transmembrane region" description="Helical" evidence="2">
    <location>
        <begin position="12"/>
        <end position="34"/>
    </location>
</feature>
<evidence type="ECO:0000256" key="2">
    <source>
        <dbReference type="SAM" id="Phobius"/>
    </source>
</evidence>
<keyword evidence="2" id="KW-0472">Membrane</keyword>
<keyword evidence="2" id="KW-1133">Transmembrane helix</keyword>
<keyword evidence="4" id="KW-0808">Transferase</keyword>
<dbReference type="EMBL" id="DRWR01000040">
    <property type="protein sequence ID" value="HHQ15621.1"/>
    <property type="molecule type" value="Genomic_DNA"/>
</dbReference>
<evidence type="ECO:0000259" key="3">
    <source>
        <dbReference type="Pfam" id="PF02397"/>
    </source>
</evidence>
<comment type="similarity">
    <text evidence="1">Belongs to the bacterial sugar transferase family.</text>
</comment>
<sequence>MRKYFIFKRLFDIFLASIGLILSLPLWVLISIAIKLEDGGPIFYSQERVGKDGKIFRILKFRSMIPDAEKNTGAVWASENDPRITKVGRILRATAMDELPQLLSILKGDMSFVGPRPERPELVEEFTKKFPDFKKRFVVKPGLTGIAQIYGQYDTPPQHKLKYDLLYIKKQSFLLDLKLIFLSFYITLRGKWEHRGKKI</sequence>
<feature type="domain" description="Bacterial sugar transferase" evidence="3">
    <location>
        <begin position="8"/>
        <end position="187"/>
    </location>
</feature>
<organism evidence="4">
    <name type="scientific">Thermodesulfobacterium geofontis</name>
    <dbReference type="NCBI Taxonomy" id="1295609"/>
    <lineage>
        <taxon>Bacteria</taxon>
        <taxon>Pseudomonadati</taxon>
        <taxon>Thermodesulfobacteriota</taxon>
        <taxon>Thermodesulfobacteria</taxon>
        <taxon>Thermodesulfobacteriales</taxon>
        <taxon>Thermodesulfobacteriaceae</taxon>
        <taxon>Thermodesulfobacterium</taxon>
    </lineage>
</organism>
<comment type="caution">
    <text evidence="4">The sequence shown here is derived from an EMBL/GenBank/DDBJ whole genome shotgun (WGS) entry which is preliminary data.</text>
</comment>
<dbReference type="Pfam" id="PF02397">
    <property type="entry name" value="Bac_transf"/>
    <property type="match status" value="1"/>
</dbReference>
<protein>
    <submittedName>
        <fullName evidence="4">Sugar transferase</fullName>
    </submittedName>
</protein>
<dbReference type="PANTHER" id="PTHR30576:SF0">
    <property type="entry name" value="UNDECAPRENYL-PHOSPHATE N-ACETYLGALACTOSAMINYL 1-PHOSPHATE TRANSFERASE-RELATED"/>
    <property type="match status" value="1"/>
</dbReference>
<dbReference type="InterPro" id="IPR003362">
    <property type="entry name" value="Bact_transf"/>
</dbReference>
<reference evidence="4" key="1">
    <citation type="journal article" date="2020" name="mSystems">
        <title>Genome- and Community-Level Interaction Insights into Carbon Utilization and Element Cycling Functions of Hydrothermarchaeota in Hydrothermal Sediment.</title>
        <authorList>
            <person name="Zhou Z."/>
            <person name="Liu Y."/>
            <person name="Xu W."/>
            <person name="Pan J."/>
            <person name="Luo Z.H."/>
            <person name="Li M."/>
        </authorList>
    </citation>
    <scope>NUCLEOTIDE SEQUENCE [LARGE SCALE GENOMIC DNA]</scope>
    <source>
        <strain evidence="4">SpSt-106</strain>
    </source>
</reference>
<dbReference type="GO" id="GO:0016780">
    <property type="term" value="F:phosphotransferase activity, for other substituted phosphate groups"/>
    <property type="evidence" value="ECO:0007669"/>
    <property type="project" value="TreeGrafter"/>
</dbReference>